<proteinExistence type="predicted"/>
<name>A0AAE1DPU9_9GAST</name>
<organism evidence="1 2">
    <name type="scientific">Elysia crispata</name>
    <name type="common">lettuce slug</name>
    <dbReference type="NCBI Taxonomy" id="231223"/>
    <lineage>
        <taxon>Eukaryota</taxon>
        <taxon>Metazoa</taxon>
        <taxon>Spiralia</taxon>
        <taxon>Lophotrochozoa</taxon>
        <taxon>Mollusca</taxon>
        <taxon>Gastropoda</taxon>
        <taxon>Heterobranchia</taxon>
        <taxon>Euthyneura</taxon>
        <taxon>Panpulmonata</taxon>
        <taxon>Sacoglossa</taxon>
        <taxon>Placobranchoidea</taxon>
        <taxon>Plakobranchidae</taxon>
        <taxon>Elysia</taxon>
    </lineage>
</organism>
<protein>
    <submittedName>
        <fullName evidence="1">Uncharacterized protein</fullName>
    </submittedName>
</protein>
<dbReference type="EMBL" id="JAWDGP010003089">
    <property type="protein sequence ID" value="KAK3777328.1"/>
    <property type="molecule type" value="Genomic_DNA"/>
</dbReference>
<evidence type="ECO:0000313" key="2">
    <source>
        <dbReference type="Proteomes" id="UP001283361"/>
    </source>
</evidence>
<evidence type="ECO:0000313" key="1">
    <source>
        <dbReference type="EMBL" id="KAK3777328.1"/>
    </source>
</evidence>
<reference evidence="1" key="1">
    <citation type="journal article" date="2023" name="G3 (Bethesda)">
        <title>A reference genome for the long-term kleptoplast-retaining sea slug Elysia crispata morphotype clarki.</title>
        <authorList>
            <person name="Eastman K.E."/>
            <person name="Pendleton A.L."/>
            <person name="Shaikh M.A."/>
            <person name="Suttiyut T."/>
            <person name="Ogas R."/>
            <person name="Tomko P."/>
            <person name="Gavelis G."/>
            <person name="Widhalm J.R."/>
            <person name="Wisecaver J.H."/>
        </authorList>
    </citation>
    <scope>NUCLEOTIDE SEQUENCE</scope>
    <source>
        <strain evidence="1">ECLA1</strain>
    </source>
</reference>
<comment type="caution">
    <text evidence="1">The sequence shown here is derived from an EMBL/GenBank/DDBJ whole genome shotgun (WGS) entry which is preliminary data.</text>
</comment>
<dbReference type="Proteomes" id="UP001283361">
    <property type="component" value="Unassembled WGS sequence"/>
</dbReference>
<sequence length="422" mass="45990">MVLHSKMARRRELVFEIADQCNIPLDVERGERKKPSKGQDYTGIEYEVPGSESSYHFNSAFFGSLFLYSSTSVYAHFLEVIPATIEWANPIPAPVWSCSWAGDTSGGKEEYRLFPPLVTHDDIFGPSSLSYSVVQQFGCARNIRLAHGRCPCGGVSETVSLRSGTARNIRLAHGRCLCGGVSETVSLRSGTARNIRLAHGRWPCGGVSETVSLRSGTARNIRLAHGKWPCGGVSETVSLQSVTARNICLAHGRLPCERVPETVSLQFGTARNIRLAHGRWPCGEVSETAFGQILGGGGTEMVSGVSVGKEKIKFCMDDHEKNVICNGAGRAPTGPRRAGVRAIPDRLQLAITGQSRTVRPSGTPALSRAVPNRSGRLRLSVPCVLPPRELNELGDEPEANLWCPSYLAPNKWYHSESWRPLK</sequence>
<gene>
    <name evidence="1" type="ORF">RRG08_013956</name>
</gene>
<accession>A0AAE1DPU9</accession>
<dbReference type="AlphaFoldDB" id="A0AAE1DPU9"/>
<keyword evidence="2" id="KW-1185">Reference proteome</keyword>